<evidence type="ECO:0000256" key="1">
    <source>
        <dbReference type="SAM" id="MobiDB-lite"/>
    </source>
</evidence>
<reference evidence="2 3" key="1">
    <citation type="submission" date="2015-04" db="EMBL/GenBank/DDBJ databases">
        <title>Complete genome sequence of Schizopora paradoxa KUC8140, a cosmopolitan wood degrader in East Asia.</title>
        <authorList>
            <consortium name="DOE Joint Genome Institute"/>
            <person name="Min B."/>
            <person name="Park H."/>
            <person name="Jang Y."/>
            <person name="Kim J.-J."/>
            <person name="Kim K.H."/>
            <person name="Pangilinan J."/>
            <person name="Lipzen A."/>
            <person name="Riley R."/>
            <person name="Grigoriev I.V."/>
            <person name="Spatafora J.W."/>
            <person name="Choi I.-G."/>
        </authorList>
    </citation>
    <scope>NUCLEOTIDE SEQUENCE [LARGE SCALE GENOMIC DNA]</scope>
    <source>
        <strain evidence="2 3">KUC8140</strain>
    </source>
</reference>
<organism evidence="2 3">
    <name type="scientific">Schizopora paradoxa</name>
    <dbReference type="NCBI Taxonomy" id="27342"/>
    <lineage>
        <taxon>Eukaryota</taxon>
        <taxon>Fungi</taxon>
        <taxon>Dikarya</taxon>
        <taxon>Basidiomycota</taxon>
        <taxon>Agaricomycotina</taxon>
        <taxon>Agaricomycetes</taxon>
        <taxon>Hymenochaetales</taxon>
        <taxon>Schizoporaceae</taxon>
        <taxon>Schizopora</taxon>
    </lineage>
</organism>
<evidence type="ECO:0000313" key="2">
    <source>
        <dbReference type="EMBL" id="KLO04764.1"/>
    </source>
</evidence>
<gene>
    <name evidence="2" type="ORF">SCHPADRAFT_911454</name>
</gene>
<feature type="compositionally biased region" description="Low complexity" evidence="1">
    <location>
        <begin position="82"/>
        <end position="93"/>
    </location>
</feature>
<feature type="region of interest" description="Disordered" evidence="1">
    <location>
        <begin position="1"/>
        <end position="93"/>
    </location>
</feature>
<evidence type="ECO:0000313" key="3">
    <source>
        <dbReference type="Proteomes" id="UP000053477"/>
    </source>
</evidence>
<proteinExistence type="predicted"/>
<dbReference type="InParanoid" id="A0A0H2QZE2"/>
<protein>
    <submittedName>
        <fullName evidence="2">Uncharacterized protein</fullName>
    </submittedName>
</protein>
<feature type="compositionally biased region" description="Basic and acidic residues" evidence="1">
    <location>
        <begin position="7"/>
        <end position="17"/>
    </location>
</feature>
<name>A0A0H2QZE2_9AGAM</name>
<sequence length="93" mass="9903">MIARWKGGVEARSKEGGTGEAECQENGGVRVPEEGVEEATLDQSTSSKRASPRRSVPDIATFRANNPTEPKRAEEAEEAVEEGATATTKVDSI</sequence>
<dbReference type="EMBL" id="KQ086440">
    <property type="protein sequence ID" value="KLO04764.1"/>
    <property type="molecule type" value="Genomic_DNA"/>
</dbReference>
<dbReference type="AlphaFoldDB" id="A0A0H2QZE2"/>
<accession>A0A0H2QZE2</accession>
<dbReference type="Proteomes" id="UP000053477">
    <property type="component" value="Unassembled WGS sequence"/>
</dbReference>
<keyword evidence="3" id="KW-1185">Reference proteome</keyword>